<feature type="compositionally biased region" description="Pro residues" evidence="3">
    <location>
        <begin position="939"/>
        <end position="952"/>
    </location>
</feature>
<dbReference type="PANTHER" id="PTHR47655">
    <property type="entry name" value="QUINIC ACID UTILIZATION ACTIVATOR"/>
    <property type="match status" value="1"/>
</dbReference>
<dbReference type="STRING" id="294747.C5M7A2"/>
<dbReference type="CDD" id="cd12148">
    <property type="entry name" value="fungal_TF_MHR"/>
    <property type="match status" value="1"/>
</dbReference>
<dbReference type="GO" id="GO:0000981">
    <property type="term" value="F:DNA-binding transcription factor activity, RNA polymerase II-specific"/>
    <property type="evidence" value="ECO:0007669"/>
    <property type="project" value="InterPro"/>
</dbReference>
<evidence type="ECO:0000256" key="1">
    <source>
        <dbReference type="ARBA" id="ARBA00022723"/>
    </source>
</evidence>
<dbReference type="AlphaFoldDB" id="C5M7A2"/>
<dbReference type="OrthoDB" id="2534600at2759"/>
<feature type="compositionally biased region" description="Polar residues" evidence="3">
    <location>
        <begin position="1"/>
        <end position="14"/>
    </location>
</feature>
<organism evidence="5 6">
    <name type="scientific">Candida tropicalis (strain ATCC MYA-3404 / T1)</name>
    <name type="common">Yeast</name>
    <dbReference type="NCBI Taxonomy" id="294747"/>
    <lineage>
        <taxon>Eukaryota</taxon>
        <taxon>Fungi</taxon>
        <taxon>Dikarya</taxon>
        <taxon>Ascomycota</taxon>
        <taxon>Saccharomycotina</taxon>
        <taxon>Pichiomycetes</taxon>
        <taxon>Debaryomycetaceae</taxon>
        <taxon>Candida/Lodderomyces clade</taxon>
        <taxon>Candida</taxon>
    </lineage>
</organism>
<dbReference type="Gene3D" id="4.10.240.10">
    <property type="entry name" value="Zn(2)-C6 fungal-type DNA-binding domain"/>
    <property type="match status" value="1"/>
</dbReference>
<feature type="region of interest" description="Disordered" evidence="3">
    <location>
        <begin position="239"/>
        <end position="279"/>
    </location>
</feature>
<feature type="domain" description="Zn(2)-C6 fungal-type" evidence="4">
    <location>
        <begin position="24"/>
        <end position="54"/>
    </location>
</feature>
<dbReference type="InterPro" id="IPR007219">
    <property type="entry name" value="XnlR_reg_dom"/>
</dbReference>
<proteinExistence type="predicted"/>
<feature type="compositionally biased region" description="Polar residues" evidence="3">
    <location>
        <begin position="257"/>
        <end position="279"/>
    </location>
</feature>
<dbReference type="InterPro" id="IPR001138">
    <property type="entry name" value="Zn2Cys6_DnaBD"/>
</dbReference>
<dbReference type="GeneID" id="8300397"/>
<dbReference type="HOGENOM" id="CLU_011909_0_0_1"/>
<dbReference type="CDD" id="cd00067">
    <property type="entry name" value="GAL4"/>
    <property type="match status" value="1"/>
</dbReference>
<dbReference type="Pfam" id="PF00172">
    <property type="entry name" value="Zn_clus"/>
    <property type="match status" value="1"/>
</dbReference>
<feature type="compositionally biased region" description="Low complexity" evidence="3">
    <location>
        <begin position="205"/>
        <end position="218"/>
    </location>
</feature>
<dbReference type="SUPFAM" id="SSF57701">
    <property type="entry name" value="Zn2/Cys6 DNA-binding domain"/>
    <property type="match status" value="1"/>
</dbReference>
<feature type="compositionally biased region" description="Low complexity" evidence="3">
    <location>
        <begin position="240"/>
        <end position="256"/>
    </location>
</feature>
<keyword evidence="2" id="KW-0539">Nucleus</keyword>
<sequence length="952" mass="107012">MQSTPQLSETSSDPPQKRRRIKQACDYCRSKKAKCDGKAPSCTNCITSNEECVYSQPSKRRGLPSGYTHSLEKRILLFKGILVSLIQDDKLIESKLLNLLYNSNILIEKLEDLETVWEVHNLSQLFDQVFQDNNASINITKSNKPTANKTITTTISNNTNNLKTDNRDVSISGNSPNPSINDSARLAPVAMLTSVPGGLENQVQSATSISTTTTTTTAPPLPLQLPAHGQRLATSGAPPLLQQQQQQQQQQLQIQIASPNQQDPIQPSPNSAFGSFIGNNNYPSTPSPAVSDPSFFFNYDVFQFISDEIEGADDSSPENWEPVALQYHGMSSLISGFTNKVVQQYNSKINNVFKNPFRVGSIFNVSSFAINASMSQNARFPDELFEFPANVRELMDVYFLVPHCLMPMLDKVSFIRHMNYLLGLPTRKRKAVDGNMLALVWAVLALGEFSMVGGDCKTAALYAKYSTMALENSFTTTIETIQAMIILGLTYYHLGQWDFSWVLISSGTRMAVDVRLMRNASDDDPKSKFQSSASLNNINRQRTWATVFLVNTLLCARMGRSPVVRAHDWPVPQINSDGWEEWQPWEFYYSSDIPKLEHGKFLSIFNEVLKGIAIVNLAITATIDTTVFQGGEIKYDDRQNSQSMSLEMFNARIENWKAQLPEHCQVEYYGKGAIPPPPVILLHVLGDLIWCILAVRLSSLKSNNEIKDKIIKFRNQKYTRAIISIKRFLNDRTVHILHHYFLFDYYLVMAFNFPDMMDFESELIKQSHICEMRNVLLKAASYSVPCRVSWDLFTIMNNTSSNDIKDTPKNNFSQDTPTAQESPMISNLLNEPITIKPEPVEMKAPKAPISVPQTQQVKQAMSPGIIPYTPTNAKSWVHQLPPPTATTLTLPVIGHTQNYFAPDSNLLPMQHPVHQSPLYQARIPSVDQQQQQQQQHPLPSAPAPRPPSHQQQ</sequence>
<evidence type="ECO:0000256" key="2">
    <source>
        <dbReference type="ARBA" id="ARBA00023242"/>
    </source>
</evidence>
<reference evidence="5 6" key="1">
    <citation type="journal article" date="2009" name="Nature">
        <title>Evolution of pathogenicity and sexual reproduction in eight Candida genomes.</title>
        <authorList>
            <person name="Butler G."/>
            <person name="Rasmussen M.D."/>
            <person name="Lin M.F."/>
            <person name="Santos M.A."/>
            <person name="Sakthikumar S."/>
            <person name="Munro C.A."/>
            <person name="Rheinbay E."/>
            <person name="Grabherr M."/>
            <person name="Forche A."/>
            <person name="Reedy J.L."/>
            <person name="Agrafioti I."/>
            <person name="Arnaud M.B."/>
            <person name="Bates S."/>
            <person name="Brown A.J."/>
            <person name="Brunke S."/>
            <person name="Costanzo M.C."/>
            <person name="Fitzpatrick D.A."/>
            <person name="de Groot P.W."/>
            <person name="Harris D."/>
            <person name="Hoyer L.L."/>
            <person name="Hube B."/>
            <person name="Klis F.M."/>
            <person name="Kodira C."/>
            <person name="Lennard N."/>
            <person name="Logue M.E."/>
            <person name="Martin R."/>
            <person name="Neiman A.M."/>
            <person name="Nikolaou E."/>
            <person name="Quail M.A."/>
            <person name="Quinn J."/>
            <person name="Santos M.C."/>
            <person name="Schmitzberger F.F."/>
            <person name="Sherlock G."/>
            <person name="Shah P."/>
            <person name="Silverstein K.A."/>
            <person name="Skrzypek M.S."/>
            <person name="Soll D."/>
            <person name="Staggs R."/>
            <person name="Stansfield I."/>
            <person name="Stumpf M.P."/>
            <person name="Sudbery P.E."/>
            <person name="Srikantha T."/>
            <person name="Zeng Q."/>
            <person name="Berman J."/>
            <person name="Berriman M."/>
            <person name="Heitman J."/>
            <person name="Gow N.A."/>
            <person name="Lorenz M.C."/>
            <person name="Birren B.W."/>
            <person name="Kellis M."/>
            <person name="Cuomo C.A."/>
        </authorList>
    </citation>
    <scope>NUCLEOTIDE SEQUENCE [LARGE SCALE GENOMIC DNA]</scope>
    <source>
        <strain evidence="6">ATCC MYA-3404 / T1</strain>
    </source>
</reference>
<keyword evidence="1" id="KW-0479">Metal-binding</keyword>
<dbReference type="PANTHER" id="PTHR47655:SF2">
    <property type="entry name" value="QUINIC ACID UTILIZATION ACTIVATOR"/>
    <property type="match status" value="1"/>
</dbReference>
<protein>
    <recommendedName>
        <fullName evidence="4">Zn(2)-C6 fungal-type domain-containing protein</fullName>
    </recommendedName>
</protein>
<dbReference type="PROSITE" id="PS00463">
    <property type="entry name" value="ZN2_CY6_FUNGAL_1"/>
    <property type="match status" value="1"/>
</dbReference>
<dbReference type="GO" id="GO:0045944">
    <property type="term" value="P:positive regulation of transcription by RNA polymerase II"/>
    <property type="evidence" value="ECO:0007669"/>
    <property type="project" value="TreeGrafter"/>
</dbReference>
<dbReference type="Proteomes" id="UP000002037">
    <property type="component" value="Unassembled WGS sequence"/>
</dbReference>
<dbReference type="KEGG" id="ctp:CTRG_01734"/>
<evidence type="ECO:0000313" key="5">
    <source>
        <dbReference type="EMBL" id="EER34872.1"/>
    </source>
</evidence>
<dbReference type="VEuPathDB" id="FungiDB:CTRG_01734"/>
<evidence type="ECO:0000313" key="6">
    <source>
        <dbReference type="Proteomes" id="UP000002037"/>
    </source>
</evidence>
<feature type="region of interest" description="Disordered" evidence="3">
    <location>
        <begin position="1"/>
        <end position="20"/>
    </location>
</feature>
<dbReference type="RefSeq" id="XP_002547427.1">
    <property type="nucleotide sequence ID" value="XM_002547381.1"/>
</dbReference>
<keyword evidence="6" id="KW-1185">Reference proteome</keyword>
<dbReference type="Pfam" id="PF04082">
    <property type="entry name" value="Fungal_trans"/>
    <property type="match status" value="1"/>
</dbReference>
<name>C5M7A2_CANTT</name>
<dbReference type="SMART" id="SM00066">
    <property type="entry name" value="GAL4"/>
    <property type="match status" value="1"/>
</dbReference>
<dbReference type="GO" id="GO:0008270">
    <property type="term" value="F:zinc ion binding"/>
    <property type="evidence" value="ECO:0007669"/>
    <property type="project" value="InterPro"/>
</dbReference>
<dbReference type="eggNOG" id="ENOG502S3FG">
    <property type="taxonomic scope" value="Eukaryota"/>
</dbReference>
<dbReference type="GO" id="GO:0003677">
    <property type="term" value="F:DNA binding"/>
    <property type="evidence" value="ECO:0007669"/>
    <property type="project" value="InterPro"/>
</dbReference>
<feature type="compositionally biased region" description="Low complexity" evidence="3">
    <location>
        <begin position="928"/>
        <end position="938"/>
    </location>
</feature>
<dbReference type="InterPro" id="IPR036864">
    <property type="entry name" value="Zn2-C6_fun-type_DNA-bd_sf"/>
</dbReference>
<evidence type="ECO:0000256" key="3">
    <source>
        <dbReference type="SAM" id="MobiDB-lite"/>
    </source>
</evidence>
<dbReference type="EMBL" id="GG692396">
    <property type="protein sequence ID" value="EER34872.1"/>
    <property type="molecule type" value="Genomic_DNA"/>
</dbReference>
<dbReference type="InterPro" id="IPR052783">
    <property type="entry name" value="Metabolic/Drug-Res_Regulator"/>
</dbReference>
<feature type="region of interest" description="Disordered" evidence="3">
    <location>
        <begin position="921"/>
        <end position="952"/>
    </location>
</feature>
<feature type="region of interest" description="Disordered" evidence="3">
    <location>
        <begin position="205"/>
        <end position="226"/>
    </location>
</feature>
<gene>
    <name evidence="5" type="ORF">CTRG_01734</name>
</gene>
<evidence type="ECO:0000259" key="4">
    <source>
        <dbReference type="PROSITE" id="PS50048"/>
    </source>
</evidence>
<dbReference type="GO" id="GO:0006351">
    <property type="term" value="P:DNA-templated transcription"/>
    <property type="evidence" value="ECO:0007669"/>
    <property type="project" value="InterPro"/>
</dbReference>
<dbReference type="PROSITE" id="PS50048">
    <property type="entry name" value="ZN2_CY6_FUNGAL_2"/>
    <property type="match status" value="1"/>
</dbReference>
<dbReference type="SMART" id="SM00906">
    <property type="entry name" value="Fungal_trans"/>
    <property type="match status" value="1"/>
</dbReference>
<accession>C5M7A2</accession>